<dbReference type="Proteomes" id="UP000182375">
    <property type="component" value="Unassembled WGS sequence"/>
</dbReference>
<proteinExistence type="predicted"/>
<organism evidence="2 3">
    <name type="scientific">Streptomyces misionensis</name>
    <dbReference type="NCBI Taxonomy" id="67331"/>
    <lineage>
        <taxon>Bacteria</taxon>
        <taxon>Bacillati</taxon>
        <taxon>Actinomycetota</taxon>
        <taxon>Actinomycetes</taxon>
        <taxon>Kitasatosporales</taxon>
        <taxon>Streptomycetaceae</taxon>
        <taxon>Streptomyces</taxon>
    </lineage>
</organism>
<protein>
    <recommendedName>
        <fullName evidence="4">HNH endonuclease</fullName>
    </recommendedName>
</protein>
<evidence type="ECO:0000256" key="1">
    <source>
        <dbReference type="SAM" id="MobiDB-lite"/>
    </source>
</evidence>
<dbReference type="AlphaFoldDB" id="A0A1H4QS99"/>
<evidence type="ECO:0008006" key="4">
    <source>
        <dbReference type="Google" id="ProtNLM"/>
    </source>
</evidence>
<gene>
    <name evidence="2" type="ORF">SAMN04490357_1489</name>
</gene>
<dbReference type="STRING" id="67331.SAMN04490357_1489"/>
<evidence type="ECO:0000313" key="2">
    <source>
        <dbReference type="EMBL" id="SEC22560.1"/>
    </source>
</evidence>
<sequence>MMPNWASSDRRERLPADWPKIRLRVLRRDGHRCTAHDQYGQRCEEPATDVDHIVPGDDHQEANLRALGGFHHRAESSREGALALAAQRPRISNRFRRTETHPGLLGAHKGPGA</sequence>
<reference evidence="2 3" key="1">
    <citation type="submission" date="2016-10" db="EMBL/GenBank/DDBJ databases">
        <authorList>
            <person name="de Groot N.N."/>
        </authorList>
    </citation>
    <scope>NUCLEOTIDE SEQUENCE [LARGE SCALE GENOMIC DNA]</scope>
    <source>
        <strain evidence="2 3">DSM 40306</strain>
    </source>
</reference>
<dbReference type="EMBL" id="FNTD01000004">
    <property type="protein sequence ID" value="SEC22560.1"/>
    <property type="molecule type" value="Genomic_DNA"/>
</dbReference>
<feature type="region of interest" description="Disordered" evidence="1">
    <location>
        <begin position="90"/>
        <end position="113"/>
    </location>
</feature>
<name>A0A1H4QS99_9ACTN</name>
<accession>A0A1H4QS99</accession>
<evidence type="ECO:0000313" key="3">
    <source>
        <dbReference type="Proteomes" id="UP000182375"/>
    </source>
</evidence>